<accession>A0A1X0QV82</accession>
<reference evidence="1" key="1">
    <citation type="journal article" date="2016" name="Proc. Natl. Acad. Sci. U.S.A.">
        <title>Lipid metabolic changes in an early divergent fungus govern the establishment of a mutualistic symbiosis with endobacteria.</title>
        <authorList>
            <person name="Lastovetsky O.A."/>
            <person name="Gaspar M.L."/>
            <person name="Mondo S.J."/>
            <person name="LaButti K.M."/>
            <person name="Sandor L."/>
            <person name="Grigoriev I.V."/>
            <person name="Henry S.A."/>
            <person name="Pawlowska T.E."/>
        </authorList>
    </citation>
    <scope>NUCLEOTIDE SEQUENCE [LARGE SCALE GENOMIC DNA]</scope>
    <source>
        <strain evidence="1">ATCC 52814</strain>
    </source>
</reference>
<dbReference type="AlphaFoldDB" id="A0A1X0QV82"/>
<dbReference type="Proteomes" id="UP000242414">
    <property type="component" value="Unassembled WGS sequence"/>
</dbReference>
<dbReference type="VEuPathDB" id="FungiDB:BCV72DRAFT_251710"/>
<evidence type="ECO:0000313" key="1">
    <source>
        <dbReference type="EMBL" id="ORE03665.1"/>
    </source>
</evidence>
<name>A0A1X0QV82_RHIZD</name>
<organism evidence="1">
    <name type="scientific">Rhizopus microsporus var. microsporus</name>
    <dbReference type="NCBI Taxonomy" id="86635"/>
    <lineage>
        <taxon>Eukaryota</taxon>
        <taxon>Fungi</taxon>
        <taxon>Fungi incertae sedis</taxon>
        <taxon>Mucoromycota</taxon>
        <taxon>Mucoromycotina</taxon>
        <taxon>Mucoromycetes</taxon>
        <taxon>Mucorales</taxon>
        <taxon>Mucorineae</taxon>
        <taxon>Rhizopodaceae</taxon>
        <taxon>Rhizopus</taxon>
    </lineage>
</organism>
<proteinExistence type="predicted"/>
<protein>
    <submittedName>
        <fullName evidence="1">Uncharacterized protein</fullName>
    </submittedName>
</protein>
<sequence length="144" mass="17181">MEDILTQTTNPNIVFGLLPIKMKAITKANSKRATTYNEYNDMTREKFIDRMLESSEEKGRIPRFAKEFDIETQTKVPYKLSEKRTGRKSSFTFEHKDLLGFTLQTQLNQHLRNNMLVTVKRRTFEPEFRNSADNLQTRYEWFMK</sequence>
<dbReference type="EMBL" id="KV921995">
    <property type="protein sequence ID" value="ORE03665.1"/>
    <property type="molecule type" value="Genomic_DNA"/>
</dbReference>
<gene>
    <name evidence="1" type="ORF">BCV72DRAFT_251710</name>
</gene>